<feature type="domain" description="CENP-V/GFA" evidence="4">
    <location>
        <begin position="26"/>
        <end position="161"/>
    </location>
</feature>
<evidence type="ECO:0000313" key="6">
    <source>
        <dbReference type="Proteomes" id="UP000660729"/>
    </source>
</evidence>
<dbReference type="InterPro" id="IPR011057">
    <property type="entry name" value="Mss4-like_sf"/>
</dbReference>
<reference evidence="5" key="1">
    <citation type="submission" date="2020-04" db="EMBL/GenBank/DDBJ databases">
        <title>Draft genome resource of the tomato pathogen Pseudocercospora fuligena.</title>
        <authorList>
            <person name="Zaccaron A."/>
        </authorList>
    </citation>
    <scope>NUCLEOTIDE SEQUENCE</scope>
    <source>
        <strain evidence="5">PF001</strain>
    </source>
</reference>
<dbReference type="Proteomes" id="UP000660729">
    <property type="component" value="Unassembled WGS sequence"/>
</dbReference>
<dbReference type="GO" id="GO:0046872">
    <property type="term" value="F:metal ion binding"/>
    <property type="evidence" value="ECO:0007669"/>
    <property type="project" value="UniProtKB-KW"/>
</dbReference>
<dbReference type="InterPro" id="IPR006913">
    <property type="entry name" value="CENP-V/GFA"/>
</dbReference>
<dbReference type="EMBL" id="JABCIY010000155">
    <property type="protein sequence ID" value="KAF7191770.1"/>
    <property type="molecule type" value="Genomic_DNA"/>
</dbReference>
<protein>
    <recommendedName>
        <fullName evidence="4">CENP-V/GFA domain-containing protein</fullName>
    </recommendedName>
</protein>
<comment type="similarity">
    <text evidence="1">Belongs to the Gfa family.</text>
</comment>
<keyword evidence="6" id="KW-1185">Reference proteome</keyword>
<dbReference type="PANTHER" id="PTHR28620:SF1">
    <property type="entry name" value="CENP-V_GFA DOMAIN-CONTAINING PROTEIN"/>
    <property type="match status" value="1"/>
</dbReference>
<dbReference type="PANTHER" id="PTHR28620">
    <property type="entry name" value="CENTROMERE PROTEIN V"/>
    <property type="match status" value="1"/>
</dbReference>
<proteinExistence type="inferred from homology"/>
<evidence type="ECO:0000256" key="1">
    <source>
        <dbReference type="ARBA" id="ARBA00005495"/>
    </source>
</evidence>
<gene>
    <name evidence="5" type="ORF">HII31_06815</name>
</gene>
<dbReference type="GO" id="GO:0016846">
    <property type="term" value="F:carbon-sulfur lyase activity"/>
    <property type="evidence" value="ECO:0007669"/>
    <property type="project" value="InterPro"/>
</dbReference>
<dbReference type="SUPFAM" id="SSF51316">
    <property type="entry name" value="Mss4-like"/>
    <property type="match status" value="1"/>
</dbReference>
<evidence type="ECO:0000256" key="3">
    <source>
        <dbReference type="ARBA" id="ARBA00022833"/>
    </source>
</evidence>
<feature type="non-terminal residue" evidence="5">
    <location>
        <position position="1"/>
    </location>
</feature>
<sequence length="163" mass="18949">MSSSTSSPNLPPLTPWPPETSTWKTYPLHCHCGSIRYNIKISPPLLPSDDRKNEGIYTVGECKCSYCERNGYLSVHPRQENVEFTQGDDKITKYWFGRKECPHWFCKDCGSVLATDLSKLCEGMGIEKRYTINVRMLKDFDPKRLKIQKMEFMKDQPPKYEID</sequence>
<keyword evidence="3" id="KW-0862">Zinc</keyword>
<name>A0A8H6VHJ1_9PEZI</name>
<dbReference type="InterPro" id="IPR052355">
    <property type="entry name" value="CENP-V-like"/>
</dbReference>
<dbReference type="Gene3D" id="2.170.150.70">
    <property type="match status" value="1"/>
</dbReference>
<keyword evidence="2" id="KW-0479">Metal-binding</keyword>
<dbReference type="AlphaFoldDB" id="A0A8H6VHJ1"/>
<accession>A0A8H6VHJ1</accession>
<evidence type="ECO:0000259" key="4">
    <source>
        <dbReference type="PROSITE" id="PS51891"/>
    </source>
</evidence>
<evidence type="ECO:0000256" key="2">
    <source>
        <dbReference type="ARBA" id="ARBA00022723"/>
    </source>
</evidence>
<evidence type="ECO:0000313" key="5">
    <source>
        <dbReference type="EMBL" id="KAF7191770.1"/>
    </source>
</evidence>
<organism evidence="5 6">
    <name type="scientific">Pseudocercospora fuligena</name>
    <dbReference type="NCBI Taxonomy" id="685502"/>
    <lineage>
        <taxon>Eukaryota</taxon>
        <taxon>Fungi</taxon>
        <taxon>Dikarya</taxon>
        <taxon>Ascomycota</taxon>
        <taxon>Pezizomycotina</taxon>
        <taxon>Dothideomycetes</taxon>
        <taxon>Dothideomycetidae</taxon>
        <taxon>Mycosphaerellales</taxon>
        <taxon>Mycosphaerellaceae</taxon>
        <taxon>Pseudocercospora</taxon>
    </lineage>
</organism>
<dbReference type="PROSITE" id="PS51891">
    <property type="entry name" value="CENP_V_GFA"/>
    <property type="match status" value="1"/>
</dbReference>
<dbReference type="Pfam" id="PF04828">
    <property type="entry name" value="GFA"/>
    <property type="match status" value="1"/>
</dbReference>
<dbReference type="OrthoDB" id="2993351at2759"/>
<comment type="caution">
    <text evidence="5">The sequence shown here is derived from an EMBL/GenBank/DDBJ whole genome shotgun (WGS) entry which is preliminary data.</text>
</comment>